<keyword evidence="2" id="KW-0472">Membrane</keyword>
<feature type="region of interest" description="Disordered" evidence="1">
    <location>
        <begin position="144"/>
        <end position="401"/>
    </location>
</feature>
<evidence type="ECO:0000256" key="2">
    <source>
        <dbReference type="SAM" id="Phobius"/>
    </source>
</evidence>
<reference evidence="3" key="1">
    <citation type="submission" date="2016-05" db="EMBL/GenBank/DDBJ databases">
        <authorList>
            <person name="Lavstsen T."/>
            <person name="Jespersen J.S."/>
        </authorList>
    </citation>
    <scope>NUCLEOTIDE SEQUENCE</scope>
    <source>
        <strain evidence="3">PFRJS10</strain>
    </source>
</reference>
<dbReference type="PANTHER" id="PTHR34980">
    <property type="entry name" value="INNER MEMBRANE PROTEIN-RELATED-RELATED"/>
    <property type="match status" value="1"/>
</dbReference>
<feature type="compositionally biased region" description="Low complexity" evidence="1">
    <location>
        <begin position="350"/>
        <end position="365"/>
    </location>
</feature>
<feature type="transmembrane region" description="Helical" evidence="2">
    <location>
        <begin position="57"/>
        <end position="76"/>
    </location>
</feature>
<evidence type="ECO:0000256" key="1">
    <source>
        <dbReference type="SAM" id="MobiDB-lite"/>
    </source>
</evidence>
<organism evidence="3">
    <name type="scientific">Propionibacterium freudenreichii</name>
    <dbReference type="NCBI Taxonomy" id="1744"/>
    <lineage>
        <taxon>Bacteria</taxon>
        <taxon>Bacillati</taxon>
        <taxon>Actinomycetota</taxon>
        <taxon>Actinomycetes</taxon>
        <taxon>Propionibacteriales</taxon>
        <taxon>Propionibacteriaceae</taxon>
        <taxon>Propionibacterium</taxon>
    </lineage>
</organism>
<protein>
    <recommendedName>
        <fullName evidence="4">DUF805 domain-containing protein</fullName>
    </recommendedName>
</protein>
<feature type="compositionally biased region" description="Basic and acidic residues" evidence="1">
    <location>
        <begin position="313"/>
        <end position="328"/>
    </location>
</feature>
<proteinExistence type="predicted"/>
<keyword evidence="2" id="KW-1133">Transmembrane helix</keyword>
<dbReference type="AlphaFoldDB" id="A0A2C7YMJ3"/>
<dbReference type="EMBL" id="LT576035">
    <property type="protein sequence ID" value="SBN39298.1"/>
    <property type="molecule type" value="Genomic_DNA"/>
</dbReference>
<evidence type="ECO:0000313" key="3">
    <source>
        <dbReference type="EMBL" id="SBN39298.1"/>
    </source>
</evidence>
<feature type="transmembrane region" description="Helical" evidence="2">
    <location>
        <begin position="27"/>
        <end position="51"/>
    </location>
</feature>
<name>A0A2C7YMJ3_9ACTN</name>
<dbReference type="GO" id="GO:0005886">
    <property type="term" value="C:plasma membrane"/>
    <property type="evidence" value="ECO:0007669"/>
    <property type="project" value="TreeGrafter"/>
</dbReference>
<feature type="compositionally biased region" description="Polar residues" evidence="1">
    <location>
        <begin position="281"/>
        <end position="291"/>
    </location>
</feature>
<accession>A0A2C7YMJ3</accession>
<feature type="compositionally biased region" description="Pro residues" evidence="1">
    <location>
        <begin position="246"/>
        <end position="261"/>
    </location>
</feature>
<evidence type="ECO:0008006" key="4">
    <source>
        <dbReference type="Google" id="ProtNLM"/>
    </source>
</evidence>
<dbReference type="InterPro" id="IPR008523">
    <property type="entry name" value="DUF805"/>
</dbReference>
<feature type="transmembrane region" description="Helical" evidence="2">
    <location>
        <begin position="88"/>
        <end position="105"/>
    </location>
</feature>
<sequence length="401" mass="41774">MSFGEAVSTCLRKFADPNGRASRAEFWYFYLALLLGNVGAFLLATLVSIVVPPVGGGLFLLILVANVVSLIPLLCVQARRFHDQDLSGALVLLNLFFLVIPLVFMCLEGTRGPNRHGPDPRWGDDAGYGPALYGPGQGGYALPAPDVSYGQPGYGPQPGYGQPDAPGFGQQAYGQGYEQSTWGRADYAQPGYGHQQAAPAWRPDASVPPSPAFGQQGAQPDPDARSYYPDGSRDVPGEPSAAPAGGPDPAPHQSSPFPPASSYPTGGNGYPASPVRPGTQVGPQAQPTQEPAGSRDAFMPGPQDAEPTLLDTGAHHDARNGAEDDTVRLENPAASEQTVVLGDTAASESTVVLGDTTPVPTTDPDQFWASPGADSATRPPRKVTPPPSGDDSQEPPAVTGR</sequence>
<dbReference type="PANTHER" id="PTHR34980:SF2">
    <property type="entry name" value="INNER MEMBRANE PROTEIN YHAH-RELATED"/>
    <property type="match status" value="1"/>
</dbReference>
<gene>
    <name evidence="3" type="ORF">PFR_JS10_1655</name>
</gene>
<keyword evidence="2" id="KW-0812">Transmembrane</keyword>
<dbReference type="RefSeq" id="WP_081014881.1">
    <property type="nucleotide sequence ID" value="NZ_CDAE01000022.1"/>
</dbReference>
<dbReference type="Pfam" id="PF05656">
    <property type="entry name" value="DUF805"/>
    <property type="match status" value="1"/>
</dbReference>